<dbReference type="EMBL" id="CP111019">
    <property type="protein sequence ID" value="WAR12609.1"/>
    <property type="molecule type" value="Genomic_DNA"/>
</dbReference>
<evidence type="ECO:0000313" key="3">
    <source>
        <dbReference type="Proteomes" id="UP001164746"/>
    </source>
</evidence>
<sequence>MYFQSEIYSCDVVSEENVRKAVKLFCSVLSSTDIDETTKHSLLILQDYFIKCLPFEGSGVWKSAKVYFLKDNRFILQSGPGIHPMRVLFNIKGEASIEKMTHPGPTDSHRSTQAHPPVSRQRSKSARVVRPAAQSTSGDKQKHFEFPCEEINQRSVGKAILRFCGNEGTVDNSNKATLRRLLQALISYVPLEPQTRWKDAEVKIYDDDCDVYRIYSGNGQNRFVGTFDGMGNARIVRAKYDKSECCVM</sequence>
<dbReference type="Proteomes" id="UP001164746">
    <property type="component" value="Chromosome 8"/>
</dbReference>
<reference evidence="2" key="1">
    <citation type="submission" date="2022-11" db="EMBL/GenBank/DDBJ databases">
        <title>Centuries of genome instability and evolution in soft-shell clam transmissible cancer (bioRxiv).</title>
        <authorList>
            <person name="Hart S.F.M."/>
            <person name="Yonemitsu M.A."/>
            <person name="Giersch R.M."/>
            <person name="Beal B.F."/>
            <person name="Arriagada G."/>
            <person name="Davis B.W."/>
            <person name="Ostrander E.A."/>
            <person name="Goff S.P."/>
            <person name="Metzger M.J."/>
        </authorList>
    </citation>
    <scope>NUCLEOTIDE SEQUENCE</scope>
    <source>
        <strain evidence="2">MELC-2E11</strain>
        <tissue evidence="2">Siphon/mantle</tissue>
    </source>
</reference>
<proteinExistence type="predicted"/>
<gene>
    <name evidence="2" type="ORF">MAR_026789</name>
</gene>
<evidence type="ECO:0000256" key="1">
    <source>
        <dbReference type="SAM" id="MobiDB-lite"/>
    </source>
</evidence>
<name>A0ABY7EUI0_MYAAR</name>
<keyword evidence="3" id="KW-1185">Reference proteome</keyword>
<organism evidence="2 3">
    <name type="scientific">Mya arenaria</name>
    <name type="common">Soft-shell clam</name>
    <dbReference type="NCBI Taxonomy" id="6604"/>
    <lineage>
        <taxon>Eukaryota</taxon>
        <taxon>Metazoa</taxon>
        <taxon>Spiralia</taxon>
        <taxon>Lophotrochozoa</taxon>
        <taxon>Mollusca</taxon>
        <taxon>Bivalvia</taxon>
        <taxon>Autobranchia</taxon>
        <taxon>Heteroconchia</taxon>
        <taxon>Euheterodonta</taxon>
        <taxon>Imparidentia</taxon>
        <taxon>Neoheterodontei</taxon>
        <taxon>Myida</taxon>
        <taxon>Myoidea</taxon>
        <taxon>Myidae</taxon>
        <taxon>Mya</taxon>
    </lineage>
</organism>
<accession>A0ABY7EUI0</accession>
<evidence type="ECO:0000313" key="2">
    <source>
        <dbReference type="EMBL" id="WAR12609.1"/>
    </source>
</evidence>
<feature type="region of interest" description="Disordered" evidence="1">
    <location>
        <begin position="99"/>
        <end position="140"/>
    </location>
</feature>
<protein>
    <submittedName>
        <fullName evidence="2">Uncharacterized protein</fullName>
    </submittedName>
</protein>